<evidence type="ECO:0000256" key="3">
    <source>
        <dbReference type="RuleBase" id="RU363034"/>
    </source>
</evidence>
<dbReference type="InterPro" id="IPR018114">
    <property type="entry name" value="TRYPSIN_HIS"/>
</dbReference>
<dbReference type="RefSeq" id="WP_102966891.1">
    <property type="nucleotide sequence ID" value="NZ_POSK01000012.1"/>
</dbReference>
<proteinExistence type="inferred from homology"/>
<feature type="chain" id="PRO_5014423204" evidence="5">
    <location>
        <begin position="21"/>
        <end position="336"/>
    </location>
</feature>
<reference evidence="7 8" key="1">
    <citation type="submission" date="2018-01" db="EMBL/GenBank/DDBJ databases">
        <title>Draft genome sequences of six Vibrio diazotrophicus strains isolated from deep-sea sediments of the Baltic Sea.</title>
        <authorList>
            <person name="Castillo D."/>
            <person name="Vandieken V."/>
            <person name="Chiang O."/>
            <person name="Middelboe M."/>
        </authorList>
    </citation>
    <scope>NUCLEOTIDE SEQUENCE [LARGE SCALE GENOMIC DNA]</scope>
    <source>
        <strain evidence="7 8">60.27F</strain>
    </source>
</reference>
<comment type="caution">
    <text evidence="7">The sequence shown here is derived from an EMBL/GenBank/DDBJ whole genome shotgun (WGS) entry which is preliminary data.</text>
</comment>
<sequence>MKNKAVLLSTLIGMSCHLAASEDYQAYIVNGTDASITTFPSYVALFVDLIDYNNTYYEGNYCGGTILNSTHILTAAHCVYSADPDNNLYSLFTTVVPDLQYESYFPYNITEKKRVAKIYYRDDYNNSTLNNDIAILQLESPLTTINTSHYANRPSTGTTYRSSSETFYAVGHGNTKTGVDEKDYLQKASLKYVDNSSCNYSNMTDTKLCMEGVVSPSNGLEASTCQGDSGGPLYWYSGSNYIQVGLTSFGPSTFCGDASFNSTSVFTEVYDYQAWIDTVLAGTETAKYIATDAKRQAYVDSIGKEPSSSGDSGGGALGFMSLLFMSLFALVRRSIQ</sequence>
<comment type="similarity">
    <text evidence="1">Belongs to the peptidase S1 family.</text>
</comment>
<dbReference type="SMART" id="SM00020">
    <property type="entry name" value="Tryp_SPc"/>
    <property type="match status" value="1"/>
</dbReference>
<dbReference type="PROSITE" id="PS00134">
    <property type="entry name" value="TRYPSIN_HIS"/>
    <property type="match status" value="1"/>
</dbReference>
<dbReference type="EMBL" id="POSK01000012">
    <property type="protein sequence ID" value="PNI03323.1"/>
    <property type="molecule type" value="Genomic_DNA"/>
</dbReference>
<evidence type="ECO:0000256" key="4">
    <source>
        <dbReference type="SAM" id="Phobius"/>
    </source>
</evidence>
<keyword evidence="4" id="KW-0472">Membrane</keyword>
<keyword evidence="2" id="KW-1015">Disulfide bond</keyword>
<keyword evidence="3" id="KW-0378">Hydrolase</keyword>
<feature type="signal peptide" evidence="5">
    <location>
        <begin position="1"/>
        <end position="20"/>
    </location>
</feature>
<dbReference type="Proteomes" id="UP000236449">
    <property type="component" value="Unassembled WGS sequence"/>
</dbReference>
<keyword evidence="3 7" id="KW-0645">Protease</keyword>
<protein>
    <submittedName>
        <fullName evidence="7">Serine protease</fullName>
    </submittedName>
</protein>
<keyword evidence="4" id="KW-0812">Transmembrane</keyword>
<evidence type="ECO:0000313" key="8">
    <source>
        <dbReference type="Proteomes" id="UP000236449"/>
    </source>
</evidence>
<evidence type="ECO:0000256" key="2">
    <source>
        <dbReference type="ARBA" id="ARBA00023157"/>
    </source>
</evidence>
<dbReference type="GO" id="GO:0004252">
    <property type="term" value="F:serine-type endopeptidase activity"/>
    <property type="evidence" value="ECO:0007669"/>
    <property type="project" value="InterPro"/>
</dbReference>
<dbReference type="InterPro" id="IPR043504">
    <property type="entry name" value="Peptidase_S1_PA_chymotrypsin"/>
</dbReference>
<evidence type="ECO:0000256" key="5">
    <source>
        <dbReference type="SAM" id="SignalP"/>
    </source>
</evidence>
<gene>
    <name evidence="7" type="ORF">C1N32_17165</name>
</gene>
<name>A0A2J8HYH9_VIBDI</name>
<dbReference type="CDD" id="cd00190">
    <property type="entry name" value="Tryp_SPc"/>
    <property type="match status" value="1"/>
</dbReference>
<keyword evidence="5" id="KW-0732">Signal</keyword>
<dbReference type="OrthoDB" id="9813836at2"/>
<evidence type="ECO:0000256" key="1">
    <source>
        <dbReference type="ARBA" id="ARBA00007664"/>
    </source>
</evidence>
<feature type="transmembrane region" description="Helical" evidence="4">
    <location>
        <begin position="313"/>
        <end position="331"/>
    </location>
</feature>
<dbReference type="GO" id="GO:0006508">
    <property type="term" value="P:proteolysis"/>
    <property type="evidence" value="ECO:0007669"/>
    <property type="project" value="UniProtKB-KW"/>
</dbReference>
<dbReference type="InterPro" id="IPR050430">
    <property type="entry name" value="Peptidase_S1"/>
</dbReference>
<dbReference type="PROSITE" id="PS51257">
    <property type="entry name" value="PROKAR_LIPOPROTEIN"/>
    <property type="match status" value="1"/>
</dbReference>
<organism evidence="7 8">
    <name type="scientific">Vibrio diazotrophicus</name>
    <dbReference type="NCBI Taxonomy" id="685"/>
    <lineage>
        <taxon>Bacteria</taxon>
        <taxon>Pseudomonadati</taxon>
        <taxon>Pseudomonadota</taxon>
        <taxon>Gammaproteobacteria</taxon>
        <taxon>Vibrionales</taxon>
        <taxon>Vibrionaceae</taxon>
        <taxon>Vibrio</taxon>
    </lineage>
</organism>
<dbReference type="AlphaFoldDB" id="A0A2J8HYH9"/>
<dbReference type="PANTHER" id="PTHR24276:SF98">
    <property type="entry name" value="FI18310P1-RELATED"/>
    <property type="match status" value="1"/>
</dbReference>
<dbReference type="Pfam" id="PF00089">
    <property type="entry name" value="Trypsin"/>
    <property type="match status" value="1"/>
</dbReference>
<keyword evidence="3" id="KW-0720">Serine protease</keyword>
<dbReference type="SUPFAM" id="SSF50494">
    <property type="entry name" value="Trypsin-like serine proteases"/>
    <property type="match status" value="1"/>
</dbReference>
<dbReference type="PROSITE" id="PS00135">
    <property type="entry name" value="TRYPSIN_SER"/>
    <property type="match status" value="1"/>
</dbReference>
<dbReference type="InterPro" id="IPR009003">
    <property type="entry name" value="Peptidase_S1_PA"/>
</dbReference>
<dbReference type="PANTHER" id="PTHR24276">
    <property type="entry name" value="POLYSERASE-RELATED"/>
    <property type="match status" value="1"/>
</dbReference>
<dbReference type="InterPro" id="IPR033116">
    <property type="entry name" value="TRYPSIN_SER"/>
</dbReference>
<dbReference type="InterPro" id="IPR001314">
    <property type="entry name" value="Peptidase_S1A"/>
</dbReference>
<keyword evidence="4" id="KW-1133">Transmembrane helix</keyword>
<evidence type="ECO:0000313" key="7">
    <source>
        <dbReference type="EMBL" id="PNI03323.1"/>
    </source>
</evidence>
<feature type="domain" description="Peptidase S1" evidence="6">
    <location>
        <begin position="28"/>
        <end position="281"/>
    </location>
</feature>
<evidence type="ECO:0000259" key="6">
    <source>
        <dbReference type="PROSITE" id="PS50240"/>
    </source>
</evidence>
<dbReference type="InterPro" id="IPR001254">
    <property type="entry name" value="Trypsin_dom"/>
</dbReference>
<dbReference type="PRINTS" id="PR00722">
    <property type="entry name" value="CHYMOTRYPSIN"/>
</dbReference>
<dbReference type="Gene3D" id="2.40.10.10">
    <property type="entry name" value="Trypsin-like serine proteases"/>
    <property type="match status" value="1"/>
</dbReference>
<dbReference type="PROSITE" id="PS50240">
    <property type="entry name" value="TRYPSIN_DOM"/>
    <property type="match status" value="1"/>
</dbReference>
<accession>A0A2J8HYH9</accession>